<keyword evidence="1" id="KW-0732">Signal</keyword>
<dbReference type="AlphaFoldDB" id="A0A4U3L8J6"/>
<dbReference type="Gene3D" id="2.40.128.490">
    <property type="entry name" value="Uncharacterised protein PF14869, DUF4488"/>
    <property type="match status" value="1"/>
</dbReference>
<evidence type="ECO:0000256" key="1">
    <source>
        <dbReference type="SAM" id="SignalP"/>
    </source>
</evidence>
<comment type="caution">
    <text evidence="2">The sequence shown here is derived from an EMBL/GenBank/DDBJ whole genome shotgun (WGS) entry which is preliminary data.</text>
</comment>
<organism evidence="2 3">
    <name type="scientific">Ilyomonas limi</name>
    <dbReference type="NCBI Taxonomy" id="2575867"/>
    <lineage>
        <taxon>Bacteria</taxon>
        <taxon>Pseudomonadati</taxon>
        <taxon>Bacteroidota</taxon>
        <taxon>Chitinophagia</taxon>
        <taxon>Chitinophagales</taxon>
        <taxon>Chitinophagaceae</taxon>
        <taxon>Ilyomonas</taxon>
    </lineage>
</organism>
<feature type="chain" id="PRO_5020539234" evidence="1">
    <location>
        <begin position="23"/>
        <end position="236"/>
    </location>
</feature>
<gene>
    <name evidence="2" type="ORF">FC093_00940</name>
</gene>
<dbReference type="OrthoDB" id="706756at2"/>
<dbReference type="Proteomes" id="UP000305848">
    <property type="component" value="Unassembled WGS sequence"/>
</dbReference>
<feature type="signal peptide" evidence="1">
    <location>
        <begin position="1"/>
        <end position="22"/>
    </location>
</feature>
<dbReference type="EMBL" id="SZQL01000001">
    <property type="protein sequence ID" value="TKK71621.1"/>
    <property type="molecule type" value="Genomic_DNA"/>
</dbReference>
<protein>
    <submittedName>
        <fullName evidence="2">Membrane or secreted protein</fullName>
    </submittedName>
</protein>
<name>A0A4U3L8J6_9BACT</name>
<sequence length="236" mass="26313">MKKPVILSFLLLVLLSAGISQPATSLQGAFAMQNNEGDHAMIMQDNYFMHAVYNVGSKEFKYSEGGMYTVSGDSVIQHIEFSTRASELAGERRAYRLERNSSGITLSGKKTGYQSWSSIDEGNTALAGNWRITGRKEGDSIRQMQRGARKTLKILSGSRFQWAAINPETKEFFGTGGGTYTFTNGRYTELIEFFSRDSSRVGASLTFKGEIKNNQWHHSGNSSTGNPIYEIWSREQ</sequence>
<keyword evidence="3" id="KW-1185">Reference proteome</keyword>
<accession>A0A4U3L8J6</accession>
<proteinExistence type="predicted"/>
<evidence type="ECO:0000313" key="3">
    <source>
        <dbReference type="Proteomes" id="UP000305848"/>
    </source>
</evidence>
<reference evidence="2 3" key="1">
    <citation type="submission" date="2019-05" db="EMBL/GenBank/DDBJ databases">
        <title>Panacibacter sp. strain 17mud1-8 Genome sequencing and assembly.</title>
        <authorList>
            <person name="Chhetri G."/>
        </authorList>
    </citation>
    <scope>NUCLEOTIDE SEQUENCE [LARGE SCALE GENOMIC DNA]</scope>
    <source>
        <strain evidence="2 3">17mud1-8</strain>
    </source>
</reference>
<dbReference type="RefSeq" id="WP_137259861.1">
    <property type="nucleotide sequence ID" value="NZ_SZQL01000001.1"/>
</dbReference>
<evidence type="ECO:0000313" key="2">
    <source>
        <dbReference type="EMBL" id="TKK71621.1"/>
    </source>
</evidence>